<dbReference type="GeneID" id="94028204"/>
<name>A0A2K9HBN1_9BACT</name>
<dbReference type="OrthoDB" id="1111222at2"/>
<evidence type="ECO:0000259" key="1">
    <source>
        <dbReference type="Pfam" id="PF14258"/>
    </source>
</evidence>
<dbReference type="Proteomes" id="UP000198427">
    <property type="component" value="Unassembled WGS sequence"/>
</dbReference>
<sequence length="418" mass="48501">MNKKFLIFIVGFLVLVFLLELSAPSMFVWDPTFSHHDRQPFGCAVFDSLMKKSVPAGYEVTRKTLSQLERDGYGKKPHAFLIQSIDFNPSPTDLRALDRLLKTGNKVFIATSSITPDSLYPDLQLTISGQYGFSPMQVKASIENQEIPYDTLVWCRQSPYQNKKYSIYSAMSGNKVDVDKPAKYDILVKNRQTDDYTDRVDSYWVPRVVRIQRGKGELFFSCEPLLLTNYGILDEQANGLVFRLMSQFRGLPIVRTEAYTPQAEINEETPLRFWLQNEPLRWAIYLTLGGLLLFCMFYARRRQRVIPVVEEPKNRSIEFVKLIGTLYYQKHINHDLLQKKYAYFTETLRRLMMVDVEDTETRKDDVAQIALRAGMPEAEVRMILDRVDRYLKADEYINDAALRKAIDGMDKIINNLLM</sequence>
<accession>A0A2K9HBN1</accession>
<dbReference type="InterPro" id="IPR025646">
    <property type="entry name" value="DUF4350"/>
</dbReference>
<proteinExistence type="predicted"/>
<dbReference type="EMBL" id="FZNZ01000004">
    <property type="protein sequence ID" value="SNR67388.1"/>
    <property type="molecule type" value="Genomic_DNA"/>
</dbReference>
<dbReference type="KEGG" id="pje:CRM71_01960"/>
<gene>
    <name evidence="2" type="ORF">SAMN06265364_10415</name>
</gene>
<reference evidence="2 3" key="1">
    <citation type="submission" date="2017-06" db="EMBL/GenBank/DDBJ databases">
        <authorList>
            <person name="Varghese N."/>
            <person name="Submissions S."/>
        </authorList>
    </citation>
    <scope>NUCLEOTIDE SEQUENCE [LARGE SCALE GENOMIC DNA]</scope>
    <source>
        <strain evidence="2 3">DSM 26989</strain>
    </source>
</reference>
<keyword evidence="3" id="KW-1185">Reference proteome</keyword>
<evidence type="ECO:0000313" key="3">
    <source>
        <dbReference type="Proteomes" id="UP000198427"/>
    </source>
</evidence>
<dbReference type="Pfam" id="PF14258">
    <property type="entry name" value="DUF4350"/>
    <property type="match status" value="1"/>
</dbReference>
<dbReference type="AlphaFoldDB" id="A0A2K9HBN1"/>
<organism evidence="2 3">
    <name type="scientific">Prevotella jejuni</name>
    <dbReference type="NCBI Taxonomy" id="1177574"/>
    <lineage>
        <taxon>Bacteria</taxon>
        <taxon>Pseudomonadati</taxon>
        <taxon>Bacteroidota</taxon>
        <taxon>Bacteroidia</taxon>
        <taxon>Bacteroidales</taxon>
        <taxon>Prevotellaceae</taxon>
        <taxon>Prevotella</taxon>
    </lineage>
</organism>
<protein>
    <recommendedName>
        <fullName evidence="1">DUF4350 domain-containing protein</fullName>
    </recommendedName>
</protein>
<evidence type="ECO:0000313" key="2">
    <source>
        <dbReference type="EMBL" id="SNR67388.1"/>
    </source>
</evidence>
<dbReference type="RefSeq" id="WP_089365494.1">
    <property type="nucleotide sequence ID" value="NZ_CP023863.1"/>
</dbReference>
<feature type="domain" description="DUF4350" evidence="1">
    <location>
        <begin position="36"/>
        <end position="244"/>
    </location>
</feature>
<comment type="caution">
    <text evidence="2">The sequence shown here is derived from an EMBL/GenBank/DDBJ whole genome shotgun (WGS) entry which is preliminary data.</text>
</comment>